<dbReference type="Gene3D" id="3.40.50.11900">
    <property type="match status" value="1"/>
</dbReference>
<dbReference type="GO" id="GO:0046872">
    <property type="term" value="F:metal ion binding"/>
    <property type="evidence" value="ECO:0007669"/>
    <property type="project" value="UniProtKB-KW"/>
</dbReference>
<organism evidence="7 8">
    <name type="scientific">Desulfitobacterium chlororespirans DSM 11544</name>
    <dbReference type="NCBI Taxonomy" id="1121395"/>
    <lineage>
        <taxon>Bacteria</taxon>
        <taxon>Bacillati</taxon>
        <taxon>Bacillota</taxon>
        <taxon>Clostridia</taxon>
        <taxon>Eubacteriales</taxon>
        <taxon>Desulfitobacteriaceae</taxon>
        <taxon>Desulfitobacterium</taxon>
    </lineage>
</organism>
<dbReference type="GO" id="GO:0051536">
    <property type="term" value="F:iron-sulfur cluster binding"/>
    <property type="evidence" value="ECO:0007669"/>
    <property type="project" value="UniProtKB-KW"/>
</dbReference>
<dbReference type="CDD" id="cd24034">
    <property type="entry name" value="ASKHA_NBD_O66634-like_rpt1"/>
    <property type="match status" value="1"/>
</dbReference>
<comment type="cofactor">
    <cofactor evidence="1">
        <name>[4Fe-4S] cluster</name>
        <dbReference type="ChEBI" id="CHEBI:49883"/>
    </cofactor>
</comment>
<sequence length="1331" mass="146399">MYSLGIDIGNVSVKVVLLSETQTILYRRYELHGGKALVAAARILKEMTEIYPEEHLYGALTGVYGKVLGDEFGQVSDIPALELGLKVLCPQAKSAIEMGSQNARYLTRLSGHALPLYGVNESCAGGTGSFFEDQMRRLGLELEDYSPIIAKAQGVPRLSGRCSVFAKTDMIHRQQEGVPVADILLGLCYAAVKNFKATIVKGMPIEKPLALCGGILKNKGVIQGVKNVFGLTDEELIADEDLIFVQAVGAARYASANQLLVPASKLIHSFHRTEAQVKLGTSLPRLSPLALREGTRTEDPQCQEIAEGTHCLLGIDVGSTSTNLVVADGEGRLLDFQYLRTQGDPQRMVREGLASLGERLGSRLIIDAVGVTGSGRHLIGEMIGADTIKDEITAQAKAALKVNPHADTVFEIGGQDSKYISLQKGEVSDFQMNKICAAGTGSFIEEQALRLGIPIEEYGGIALKAQSPLDLGERCTVFIESNIGAALANGEEKPDILAGLCHSVIRNYLHKVVGNKPVGQEIVLQGGVCYNPAVVAAFQGIFGDRVQVSPCFSVSGAYGVALLAGESIGVNPSRFQGFDLSPQNKVKSAQDKAERLEISLSSHNKDFSHHNYFAEAKKMLLGDYTGRIDPKKKTIGVPYVLVIHKFFPMIKGFFESLGFNVLLSAESNEKTIALAQNYAQAETCYPVKLIYGHMEELAEKGVDYIFLPSILTMKHETSKVHHNYSCVYMQKAPEFVFKTLKLAEKGIQLLNPVFNLDYGKPAMAGAMIEIGTSLGKMKPFCVKALAEGAMGVRRYTAQVEKAGRELLDSLPDQEKVIVIMTRNYGISDPVLNMGIPQEFIKRGYKVITLGHLPGHDLDLSHEYENLYWPFGQHIIGGAKIIKNHPNLYAVYLNNHGCGPDTMISHLFRQEMGDKPYLNIEVDEHYSKVGVITRIEAFINTLEHRPAPGEVQRDFLKDLPRREVSLRKTPEPGVPVYFPHLYPYADLLGDTLKKHGYEGHELPPTTVSSLNLGKSKTLAKEYLSFTALLGDVLHKAQDQEKMQVILPATEGGEIDGLYSRVIYDILAREHMDHVTIISPTLETLPFQSSLCPQLFISILAGDLILAAPAATREDLRQRLKSLASLSMEDLLEAAHEVGRDLREVQDLQSLRDVQALKPEAGKVTVLGEPYVLYNAYLNGELFKEVEKKGKKIATMPLSEYLCFLWYTRCENKKERGVVAGYISQMEQLSAALGENTPFAPSFADLLASADDLIPDFAGANGRYRRVKTMDWQRQGIPCIEVASLYENAQTVLHLLGGEEDGLVLRLGFDESGVATMKDRLHSFLYYMERNKE</sequence>
<evidence type="ECO:0000259" key="6">
    <source>
        <dbReference type="Pfam" id="PF09989"/>
    </source>
</evidence>
<dbReference type="CDD" id="cd24035">
    <property type="entry name" value="ASKHA_NBD_O66634-like_rpt2"/>
    <property type="match status" value="1"/>
</dbReference>
<dbReference type="InterPro" id="IPR002731">
    <property type="entry name" value="ATPase_BadF"/>
</dbReference>
<feature type="domain" description="DUF2229" evidence="6">
    <location>
        <begin position="634"/>
        <end position="849"/>
    </location>
</feature>
<dbReference type="RefSeq" id="WP_072772818.1">
    <property type="nucleotide sequence ID" value="NZ_FRDN01000007.1"/>
</dbReference>
<evidence type="ECO:0000256" key="1">
    <source>
        <dbReference type="ARBA" id="ARBA00001966"/>
    </source>
</evidence>
<dbReference type="PANTHER" id="PTHR32329:SF7">
    <property type="entry name" value="ACTIVATOR OF 2-HYDROXYACYL-COA-HYDRATASE"/>
    <property type="match status" value="1"/>
</dbReference>
<dbReference type="Gene3D" id="3.30.420.40">
    <property type="match status" value="4"/>
</dbReference>
<gene>
    <name evidence="7" type="ORF">SAMN02745215_02423</name>
</gene>
<feature type="domain" description="ATPase BadF/BadG/BcrA/BcrD type" evidence="5">
    <location>
        <begin position="313"/>
        <end position="564"/>
    </location>
</feature>
<evidence type="ECO:0000256" key="3">
    <source>
        <dbReference type="ARBA" id="ARBA00023004"/>
    </source>
</evidence>
<keyword evidence="3" id="KW-0408">Iron</keyword>
<keyword evidence="8" id="KW-1185">Reference proteome</keyword>
<dbReference type="NCBIfam" id="TIGR00241">
    <property type="entry name" value="CoA_E_activ"/>
    <property type="match status" value="1"/>
</dbReference>
<accession>A0A1M7TR50</accession>
<dbReference type="SUPFAM" id="SSF53067">
    <property type="entry name" value="Actin-like ATPase domain"/>
    <property type="match status" value="2"/>
</dbReference>
<reference evidence="8" key="1">
    <citation type="submission" date="2016-12" db="EMBL/GenBank/DDBJ databases">
        <authorList>
            <person name="Varghese N."/>
            <person name="Submissions S."/>
        </authorList>
    </citation>
    <scope>NUCLEOTIDE SEQUENCE [LARGE SCALE GENOMIC DNA]</scope>
    <source>
        <strain evidence="8">DSM 11544</strain>
    </source>
</reference>
<evidence type="ECO:0000259" key="5">
    <source>
        <dbReference type="Pfam" id="PF01869"/>
    </source>
</evidence>
<evidence type="ECO:0000256" key="2">
    <source>
        <dbReference type="ARBA" id="ARBA00022723"/>
    </source>
</evidence>
<feature type="domain" description="ATPase BadF/BadG/BcrA/BcrD type" evidence="5">
    <location>
        <begin position="4"/>
        <end position="251"/>
    </location>
</feature>
<dbReference type="InterPro" id="IPR051805">
    <property type="entry name" value="Dehydratase_Activator_Redct"/>
</dbReference>
<dbReference type="InterPro" id="IPR043129">
    <property type="entry name" value="ATPase_NBD"/>
</dbReference>
<dbReference type="Pfam" id="PF09989">
    <property type="entry name" value="DUF2229"/>
    <property type="match status" value="1"/>
</dbReference>
<dbReference type="STRING" id="1121395.SAMN02745215_02423"/>
<keyword evidence="4" id="KW-0411">Iron-sulfur</keyword>
<keyword evidence="2" id="KW-0479">Metal-binding</keyword>
<dbReference type="InterPro" id="IPR018709">
    <property type="entry name" value="CoA_activase_DUF2229"/>
</dbReference>
<protein>
    <submittedName>
        <fullName evidence="7">CoA-substrate-specific enzyme activase, putative</fullName>
    </submittedName>
</protein>
<name>A0A1M7TR50_9FIRM</name>
<dbReference type="Proteomes" id="UP000184010">
    <property type="component" value="Unassembled WGS sequence"/>
</dbReference>
<dbReference type="PANTHER" id="PTHR32329">
    <property type="entry name" value="BIFUNCTIONAL PROTEIN [INCLUDES 2-HYDROXYACYL-COA DEHYDRATASE (N-TER) AND ITS ACTIVATOR DOMAIN (C_TERM)-RELATED"/>
    <property type="match status" value="1"/>
</dbReference>
<evidence type="ECO:0000313" key="7">
    <source>
        <dbReference type="EMBL" id="SHN73202.1"/>
    </source>
</evidence>
<dbReference type="InterPro" id="IPR008275">
    <property type="entry name" value="CoA_E_activase_dom"/>
</dbReference>
<evidence type="ECO:0000313" key="8">
    <source>
        <dbReference type="Proteomes" id="UP000184010"/>
    </source>
</evidence>
<proteinExistence type="predicted"/>
<dbReference type="Pfam" id="PF01869">
    <property type="entry name" value="BcrAD_BadFG"/>
    <property type="match status" value="2"/>
</dbReference>
<evidence type="ECO:0000256" key="4">
    <source>
        <dbReference type="ARBA" id="ARBA00023014"/>
    </source>
</evidence>
<dbReference type="EMBL" id="FRDN01000007">
    <property type="protein sequence ID" value="SHN73202.1"/>
    <property type="molecule type" value="Genomic_DNA"/>
</dbReference>